<reference evidence="1" key="1">
    <citation type="submission" date="2021-05" db="EMBL/GenBank/DDBJ databases">
        <title>Complete genome sequence of the cellulolytic planctomycete Telmatocola sphagniphila SP2T and characterization of the first cellulase from planctomycetes.</title>
        <authorList>
            <person name="Rakitin A.L."/>
            <person name="Beletsky A.V."/>
            <person name="Naumoff D.G."/>
            <person name="Kulichevskaya I.S."/>
            <person name="Mardanov A.V."/>
            <person name="Ravin N.V."/>
            <person name="Dedysh S.N."/>
        </authorList>
    </citation>
    <scope>NUCLEOTIDE SEQUENCE</scope>
    <source>
        <strain evidence="1">SP2T</strain>
    </source>
</reference>
<sequence>MSPIENDPITEAVIGAAIEVHKLLGPGLLESLYQKALCRELMLRGIPHRSKVAIGVEYKGAWIGNDLEIDLLVTNELIVEIKSVEKLQPVHEAQLITYLKLADLHKGLLINFNEKLLKNGLRRRLYGEPKLRTEDSPPAWFRE</sequence>
<accession>A0A8E6ETI5</accession>
<evidence type="ECO:0000313" key="2">
    <source>
        <dbReference type="Proteomes" id="UP000676194"/>
    </source>
</evidence>
<dbReference type="EMBL" id="CP074694">
    <property type="protein sequence ID" value="QVL30145.1"/>
    <property type="molecule type" value="Genomic_DNA"/>
</dbReference>
<dbReference type="NCBIfam" id="TIGR04256">
    <property type="entry name" value="GxxExxY"/>
    <property type="match status" value="1"/>
</dbReference>
<name>A0A8E6ETI5_9BACT</name>
<evidence type="ECO:0000313" key="1">
    <source>
        <dbReference type="EMBL" id="QVL30145.1"/>
    </source>
</evidence>
<dbReference type="RefSeq" id="WP_213494029.1">
    <property type="nucleotide sequence ID" value="NZ_CP074694.1"/>
</dbReference>
<dbReference type="KEGG" id="tsph:KIH39_14920"/>
<dbReference type="AlphaFoldDB" id="A0A8E6ETI5"/>
<dbReference type="InterPro" id="IPR026350">
    <property type="entry name" value="GxxExxY"/>
</dbReference>
<gene>
    <name evidence="1" type="ORF">KIH39_14920</name>
</gene>
<dbReference type="Proteomes" id="UP000676194">
    <property type="component" value="Chromosome"/>
</dbReference>
<keyword evidence="2" id="KW-1185">Reference proteome</keyword>
<proteinExistence type="predicted"/>
<dbReference type="Pfam" id="PF13366">
    <property type="entry name" value="PDDEXK_3"/>
    <property type="match status" value="1"/>
</dbReference>
<protein>
    <submittedName>
        <fullName evidence="1">GxxExxY protein</fullName>
    </submittedName>
</protein>
<organism evidence="1 2">
    <name type="scientific">Telmatocola sphagniphila</name>
    <dbReference type="NCBI Taxonomy" id="1123043"/>
    <lineage>
        <taxon>Bacteria</taxon>
        <taxon>Pseudomonadati</taxon>
        <taxon>Planctomycetota</taxon>
        <taxon>Planctomycetia</taxon>
        <taxon>Gemmatales</taxon>
        <taxon>Gemmataceae</taxon>
    </lineage>
</organism>